<evidence type="ECO:0000313" key="1">
    <source>
        <dbReference type="EMBL" id="GFN94635.1"/>
    </source>
</evidence>
<dbReference type="EMBL" id="BLXT01002468">
    <property type="protein sequence ID" value="GFN94635.1"/>
    <property type="molecule type" value="Genomic_DNA"/>
</dbReference>
<reference evidence="1 2" key="1">
    <citation type="journal article" date="2021" name="Elife">
        <title>Chloroplast acquisition without the gene transfer in kleptoplastic sea slugs, Plakobranchus ocellatus.</title>
        <authorList>
            <person name="Maeda T."/>
            <person name="Takahashi S."/>
            <person name="Yoshida T."/>
            <person name="Shimamura S."/>
            <person name="Takaki Y."/>
            <person name="Nagai Y."/>
            <person name="Toyoda A."/>
            <person name="Suzuki Y."/>
            <person name="Arimoto A."/>
            <person name="Ishii H."/>
            <person name="Satoh N."/>
            <person name="Nishiyama T."/>
            <person name="Hasebe M."/>
            <person name="Maruyama T."/>
            <person name="Minagawa J."/>
            <person name="Obokata J."/>
            <person name="Shigenobu S."/>
        </authorList>
    </citation>
    <scope>NUCLEOTIDE SEQUENCE [LARGE SCALE GENOMIC DNA]</scope>
</reference>
<gene>
    <name evidence="1" type="ORF">PoB_002114100</name>
</gene>
<proteinExistence type="predicted"/>
<sequence>MGEEMNKPAGVLIRSGTVLTSCGSLGRVERSYTTPLETSPHPFVPIIAPWTCVVWFGLDFIRIASLQHGDLRLSGPQLGESTVGWARTCNRAVPVDLRAALLSTVPPKPPMYEEKELRCTRQA</sequence>
<keyword evidence="2" id="KW-1185">Reference proteome</keyword>
<dbReference type="Proteomes" id="UP000735302">
    <property type="component" value="Unassembled WGS sequence"/>
</dbReference>
<accession>A0AAV3ZFG8</accession>
<comment type="caution">
    <text evidence="1">The sequence shown here is derived from an EMBL/GenBank/DDBJ whole genome shotgun (WGS) entry which is preliminary data.</text>
</comment>
<name>A0AAV3ZFG8_9GAST</name>
<organism evidence="1 2">
    <name type="scientific">Plakobranchus ocellatus</name>
    <dbReference type="NCBI Taxonomy" id="259542"/>
    <lineage>
        <taxon>Eukaryota</taxon>
        <taxon>Metazoa</taxon>
        <taxon>Spiralia</taxon>
        <taxon>Lophotrochozoa</taxon>
        <taxon>Mollusca</taxon>
        <taxon>Gastropoda</taxon>
        <taxon>Heterobranchia</taxon>
        <taxon>Euthyneura</taxon>
        <taxon>Panpulmonata</taxon>
        <taxon>Sacoglossa</taxon>
        <taxon>Placobranchoidea</taxon>
        <taxon>Plakobranchidae</taxon>
        <taxon>Plakobranchus</taxon>
    </lineage>
</organism>
<protein>
    <submittedName>
        <fullName evidence="1">Uncharacterized protein</fullName>
    </submittedName>
</protein>
<dbReference type="AlphaFoldDB" id="A0AAV3ZFG8"/>
<evidence type="ECO:0000313" key="2">
    <source>
        <dbReference type="Proteomes" id="UP000735302"/>
    </source>
</evidence>